<dbReference type="PRINTS" id="PR00081">
    <property type="entry name" value="GDHRDH"/>
</dbReference>
<dbReference type="GO" id="GO:0008206">
    <property type="term" value="P:bile acid metabolic process"/>
    <property type="evidence" value="ECO:0007669"/>
    <property type="project" value="UniProtKB-ARBA"/>
</dbReference>
<dbReference type="Gene3D" id="3.40.50.720">
    <property type="entry name" value="NAD(P)-binding Rossmann-like Domain"/>
    <property type="match status" value="1"/>
</dbReference>
<dbReference type="GO" id="GO:0047936">
    <property type="term" value="F:glucose 1-dehydrogenase [NAD(P)+] activity"/>
    <property type="evidence" value="ECO:0007669"/>
    <property type="project" value="UniProtKB-EC"/>
</dbReference>
<dbReference type="PROSITE" id="PS00061">
    <property type="entry name" value="ADH_SHORT"/>
    <property type="match status" value="1"/>
</dbReference>
<dbReference type="Proteomes" id="UP000626844">
    <property type="component" value="Unassembled WGS sequence"/>
</dbReference>
<dbReference type="NCBIfam" id="NF005559">
    <property type="entry name" value="PRK07231.1"/>
    <property type="match status" value="1"/>
</dbReference>
<proteinExistence type="inferred from homology"/>
<gene>
    <name evidence="3" type="ORF">IC621_14855</name>
</gene>
<keyword evidence="4" id="KW-1185">Reference proteome</keyword>
<dbReference type="PRINTS" id="PR00080">
    <property type="entry name" value="SDRFAMILY"/>
</dbReference>
<dbReference type="AlphaFoldDB" id="A0A926NPF1"/>
<organism evidence="3 4">
    <name type="scientific">Metabacillus arenae</name>
    <dbReference type="NCBI Taxonomy" id="2771434"/>
    <lineage>
        <taxon>Bacteria</taxon>
        <taxon>Bacillati</taxon>
        <taxon>Bacillota</taxon>
        <taxon>Bacilli</taxon>
        <taxon>Bacillales</taxon>
        <taxon>Bacillaceae</taxon>
        <taxon>Metabacillus</taxon>
    </lineage>
</organism>
<evidence type="ECO:0000256" key="1">
    <source>
        <dbReference type="ARBA" id="ARBA00006484"/>
    </source>
</evidence>
<dbReference type="SUPFAM" id="SSF51735">
    <property type="entry name" value="NAD(P)-binding Rossmann-fold domains"/>
    <property type="match status" value="1"/>
</dbReference>
<dbReference type="InterPro" id="IPR002347">
    <property type="entry name" value="SDR_fam"/>
</dbReference>
<reference evidence="3" key="1">
    <citation type="submission" date="2020-09" db="EMBL/GenBank/DDBJ databases">
        <title>A novel bacterium of genus Bacillus, isolated from South China Sea.</title>
        <authorList>
            <person name="Huang H."/>
            <person name="Mo K."/>
            <person name="Hu Y."/>
        </authorList>
    </citation>
    <scope>NUCLEOTIDE SEQUENCE</scope>
    <source>
        <strain evidence="3">IB182487</strain>
    </source>
</reference>
<comment type="similarity">
    <text evidence="1">Belongs to the short-chain dehydrogenases/reductases (SDR) family.</text>
</comment>
<dbReference type="PANTHER" id="PTHR24321:SF8">
    <property type="entry name" value="ESTRADIOL 17-BETA-DEHYDROGENASE 8-RELATED"/>
    <property type="match status" value="1"/>
</dbReference>
<dbReference type="EC" id="1.1.1.47" evidence="3"/>
<protein>
    <submittedName>
        <fullName evidence="3">Glucose 1-dehydrogenase</fullName>
        <ecNumber evidence="3">1.1.1.47</ecNumber>
    </submittedName>
</protein>
<dbReference type="PANTHER" id="PTHR24321">
    <property type="entry name" value="DEHYDROGENASES, SHORT CHAIN"/>
    <property type="match status" value="1"/>
</dbReference>
<keyword evidence="2 3" id="KW-0560">Oxidoreductase</keyword>
<dbReference type="FunFam" id="3.40.50.720:FF:000084">
    <property type="entry name" value="Short-chain dehydrogenase reductase"/>
    <property type="match status" value="1"/>
</dbReference>
<evidence type="ECO:0000256" key="2">
    <source>
        <dbReference type="ARBA" id="ARBA00023002"/>
    </source>
</evidence>
<dbReference type="EMBL" id="JACXAI010000019">
    <property type="protein sequence ID" value="MBD1381516.1"/>
    <property type="molecule type" value="Genomic_DNA"/>
</dbReference>
<dbReference type="InterPro" id="IPR036291">
    <property type="entry name" value="NAD(P)-bd_dom_sf"/>
</dbReference>
<name>A0A926NPF1_9BACI</name>
<evidence type="ECO:0000313" key="4">
    <source>
        <dbReference type="Proteomes" id="UP000626844"/>
    </source>
</evidence>
<dbReference type="InterPro" id="IPR020904">
    <property type="entry name" value="Sc_DH/Rdtase_CS"/>
</dbReference>
<dbReference type="Pfam" id="PF13561">
    <property type="entry name" value="adh_short_C2"/>
    <property type="match status" value="1"/>
</dbReference>
<sequence length="250" mass="27069">MLRVINKVTVITGAGAGIGKATASLFAKEGAKVVLTDINKESSEATLHQIVNDGGQAIFIQHDVTKEDNWKKVFNIAISKYEKIEVLVNNAGIAMQASIEDCTYEQWRRIHEVNLDGVFLGTKYGILAMKANKKGSIINLSSIEGNIAEPQLAAYNSSKGGVRLLTKSAALHCAKSNYGIRVNSVHPGYLHTPMHEKFSSEQIKQIESLHPIGHLGEAIDVAYGILYLASEEAKFVTGSELVIDGGYTAQ</sequence>
<accession>A0A926NPF1</accession>
<comment type="caution">
    <text evidence="3">The sequence shown here is derived from an EMBL/GenBank/DDBJ whole genome shotgun (WGS) entry which is preliminary data.</text>
</comment>
<evidence type="ECO:0000313" key="3">
    <source>
        <dbReference type="EMBL" id="MBD1381516.1"/>
    </source>
</evidence>